<accession>A0ABX0A403</accession>
<dbReference type="SUPFAM" id="SSF103642">
    <property type="entry name" value="Sec-C motif"/>
    <property type="match status" value="1"/>
</dbReference>
<dbReference type="Pfam" id="PF02810">
    <property type="entry name" value="SEC-C"/>
    <property type="match status" value="1"/>
</dbReference>
<dbReference type="Gene3D" id="3.10.450.50">
    <property type="match status" value="1"/>
</dbReference>
<organism evidence="1 2">
    <name type="scientific">Pallidibacillus pasinlerensis</name>
    <dbReference type="NCBI Taxonomy" id="2703818"/>
    <lineage>
        <taxon>Bacteria</taxon>
        <taxon>Bacillati</taxon>
        <taxon>Bacillota</taxon>
        <taxon>Bacilli</taxon>
        <taxon>Bacillales</taxon>
        <taxon>Bacillaceae</taxon>
        <taxon>Pallidibacillus</taxon>
    </lineage>
</organism>
<evidence type="ECO:0000313" key="1">
    <source>
        <dbReference type="EMBL" id="NCU18168.1"/>
    </source>
</evidence>
<dbReference type="PANTHER" id="PTHR33747">
    <property type="entry name" value="UPF0225 PROTEIN SCO1677"/>
    <property type="match status" value="1"/>
</dbReference>
<dbReference type="InterPro" id="IPR004027">
    <property type="entry name" value="SEC_C_motif"/>
</dbReference>
<reference evidence="1 2" key="1">
    <citation type="submission" date="2020-01" db="EMBL/GenBank/DDBJ databases">
        <title>A novel Bacillus sp. from Pasinler.</title>
        <authorList>
            <person name="Adiguzel A."/>
            <person name="Ay H."/>
            <person name="Baltaci M.O."/>
        </authorList>
    </citation>
    <scope>NUCLEOTIDE SEQUENCE [LARGE SCALE GENOMIC DNA]</scope>
    <source>
        <strain evidence="1 2">P1</strain>
    </source>
</reference>
<dbReference type="PANTHER" id="PTHR33747:SF1">
    <property type="entry name" value="ADENYLATE CYCLASE-ASSOCIATED CAP C-TERMINAL DOMAIN-CONTAINING PROTEIN"/>
    <property type="match status" value="1"/>
</dbReference>
<keyword evidence="2" id="KW-1185">Reference proteome</keyword>
<sequence length="112" mass="13004">MCIEGLVGHLSPKAFPLIEDYVKKGYENTMLEAEELFYFFYKIMGESHPLLEKWEEITVAREQQYSEMIKRDNMLVKENIKNQTSTQNKVKVGRNDPCPCGSGKKYKKCCGK</sequence>
<dbReference type="Proteomes" id="UP000743899">
    <property type="component" value="Unassembled WGS sequence"/>
</dbReference>
<evidence type="ECO:0000313" key="2">
    <source>
        <dbReference type="Proteomes" id="UP000743899"/>
    </source>
</evidence>
<comment type="caution">
    <text evidence="1">The sequence shown here is derived from an EMBL/GenBank/DDBJ whole genome shotgun (WGS) entry which is preliminary data.</text>
</comment>
<protein>
    <submittedName>
        <fullName evidence="1">Uncharacterized protein</fullName>
    </submittedName>
</protein>
<proteinExistence type="predicted"/>
<gene>
    <name evidence="1" type="ORF">GW534_10615</name>
</gene>
<dbReference type="EMBL" id="JAACYS010000048">
    <property type="protein sequence ID" value="NCU18168.1"/>
    <property type="molecule type" value="Genomic_DNA"/>
</dbReference>
<name>A0ABX0A403_9BACI</name>